<accession>A0A1E1LI74</accession>
<reference evidence="3" key="1">
    <citation type="submission" date="2016-03" db="EMBL/GenBank/DDBJ databases">
        <authorList>
            <person name="Guldener U."/>
        </authorList>
    </citation>
    <scope>NUCLEOTIDE SEQUENCE [LARGE SCALE GENOMIC DNA]</scope>
    <source>
        <strain evidence="3">04CH-RAC-A.6.1</strain>
    </source>
</reference>
<organism evidence="2 3">
    <name type="scientific">Rhynchosporium agropyri</name>
    <dbReference type="NCBI Taxonomy" id="914238"/>
    <lineage>
        <taxon>Eukaryota</taxon>
        <taxon>Fungi</taxon>
        <taxon>Dikarya</taxon>
        <taxon>Ascomycota</taxon>
        <taxon>Pezizomycotina</taxon>
        <taxon>Leotiomycetes</taxon>
        <taxon>Helotiales</taxon>
        <taxon>Ploettnerulaceae</taxon>
        <taxon>Rhynchosporium</taxon>
    </lineage>
</organism>
<evidence type="ECO:0000313" key="3">
    <source>
        <dbReference type="Proteomes" id="UP000178912"/>
    </source>
</evidence>
<sequence length="116" mass="13086">MDTEKLDENYEKVSWPKYGKAATLADAHEYIKHLENTEKRLGDSVDSMKLRVGAFEKLALSGSIAVNKRTFVSEPLLNTETLESIQVDFQNIKPSRKSSLSSPVARKRSSKQDKDL</sequence>
<protein>
    <submittedName>
        <fullName evidence="2">Uncharacterized protein</fullName>
    </submittedName>
</protein>
<dbReference type="GO" id="GO:0046983">
    <property type="term" value="F:protein dimerization activity"/>
    <property type="evidence" value="ECO:0007669"/>
    <property type="project" value="InterPro"/>
</dbReference>
<name>A0A1E1LI74_9HELO</name>
<proteinExistence type="predicted"/>
<gene>
    <name evidence="2" type="ORF">RAG0_14763</name>
</gene>
<evidence type="ECO:0000256" key="1">
    <source>
        <dbReference type="SAM" id="MobiDB-lite"/>
    </source>
</evidence>
<dbReference type="AlphaFoldDB" id="A0A1E1LI74"/>
<dbReference type="InterPro" id="IPR036638">
    <property type="entry name" value="HLH_DNA-bd_sf"/>
</dbReference>
<feature type="region of interest" description="Disordered" evidence="1">
    <location>
        <begin position="95"/>
        <end position="116"/>
    </location>
</feature>
<dbReference type="SUPFAM" id="SSF47459">
    <property type="entry name" value="HLH, helix-loop-helix DNA-binding domain"/>
    <property type="match status" value="1"/>
</dbReference>
<evidence type="ECO:0000313" key="2">
    <source>
        <dbReference type="EMBL" id="CZT10231.1"/>
    </source>
</evidence>
<keyword evidence="3" id="KW-1185">Reference proteome</keyword>
<dbReference type="Proteomes" id="UP000178912">
    <property type="component" value="Unassembled WGS sequence"/>
</dbReference>
<dbReference type="EMBL" id="FJUX01000125">
    <property type="protein sequence ID" value="CZT10231.1"/>
    <property type="molecule type" value="Genomic_DNA"/>
</dbReference>